<dbReference type="Proteomes" id="UP001319882">
    <property type="component" value="Unassembled WGS sequence"/>
</dbReference>
<dbReference type="EMBL" id="WHVL01000003">
    <property type="protein sequence ID" value="MCB8889436.1"/>
    <property type="molecule type" value="Genomic_DNA"/>
</dbReference>
<gene>
    <name evidence="4" type="primary">ubiC</name>
    <name evidence="5" type="ORF">GEV37_09955</name>
</gene>
<dbReference type="PANTHER" id="PTHR38683:SF1">
    <property type="entry name" value="CHORISMATE PYRUVATE-LYASE"/>
    <property type="match status" value="1"/>
</dbReference>
<keyword evidence="2 4" id="KW-0831">Ubiquinone biosynthesis</keyword>
<keyword evidence="3 4" id="KW-0456">Lyase</keyword>
<proteinExistence type="inferred from homology"/>
<name>A0ABS8DSY8_9GAMM</name>
<evidence type="ECO:0000256" key="1">
    <source>
        <dbReference type="ARBA" id="ARBA00022490"/>
    </source>
</evidence>
<comment type="caution">
    <text evidence="5">The sequence shown here is derived from an EMBL/GenBank/DDBJ whole genome shotgun (WGS) entry which is preliminary data.</text>
</comment>
<feature type="binding site" evidence="4">
    <location>
        <position position="149"/>
    </location>
    <ligand>
        <name>substrate</name>
    </ligand>
</feature>
<dbReference type="Pfam" id="PF04345">
    <property type="entry name" value="Chor_lyase"/>
    <property type="match status" value="1"/>
</dbReference>
<sequence length="164" mass="18038">MTAPWWQWVASLDSLTARLVAAGGSRPFRVRLLQQGVGVPRRDEARALGLAPRRLAWLREVALCVDERPWVVARSVAALTDLQGQHLERLGERSLGSWLFRQPDLVRGPMFATAQTPAFVSRLCAPDATGLWARRSVLSHGGLSLLVQEGFLSTMADDLGLATR</sequence>
<comment type="caution">
    <text evidence="4">Lacks conserved residue(s) required for the propagation of feature annotation.</text>
</comment>
<evidence type="ECO:0000256" key="4">
    <source>
        <dbReference type="HAMAP-Rule" id="MF_01632"/>
    </source>
</evidence>
<dbReference type="SUPFAM" id="SSF64288">
    <property type="entry name" value="Chorismate lyase-like"/>
    <property type="match status" value="1"/>
</dbReference>
<dbReference type="EC" id="4.1.3.40" evidence="4"/>
<comment type="function">
    <text evidence="4">Removes the pyruvyl group from chorismate, with concomitant aromatization of the ring, to provide 4-hydroxybenzoate (4HB) for the ubiquinone pathway.</text>
</comment>
<keyword evidence="6" id="KW-1185">Reference proteome</keyword>
<comment type="pathway">
    <text evidence="4">Cofactor biosynthesis; ubiquinone biosynthesis.</text>
</comment>
<organism evidence="5 6">
    <name type="scientific">Vreelandella malpeensis</name>
    <dbReference type="NCBI Taxonomy" id="1172368"/>
    <lineage>
        <taxon>Bacteria</taxon>
        <taxon>Pseudomonadati</taxon>
        <taxon>Pseudomonadota</taxon>
        <taxon>Gammaproteobacteria</taxon>
        <taxon>Oceanospirillales</taxon>
        <taxon>Halomonadaceae</taxon>
        <taxon>Vreelandella</taxon>
    </lineage>
</organism>
<reference evidence="5 6" key="1">
    <citation type="journal article" date="2021" name="Sci. Rep.">
        <title>Genome analysis of a halophilic bacterium Halomonas malpeensis YU-PRIM-29(T) reveals its exopolysaccharide and pigment producing capabilities.</title>
        <authorList>
            <person name="Athmika"/>
            <person name="Ghate S.D."/>
            <person name="Arun A.B."/>
            <person name="Rao S.S."/>
            <person name="Kumar S.T.A."/>
            <person name="Kandiyil M.K."/>
            <person name="Saptami K."/>
            <person name="Rekha P.D."/>
        </authorList>
    </citation>
    <scope>NUCLEOTIDE SEQUENCE [LARGE SCALE GENOMIC DNA]</scope>
    <source>
        <strain evidence="6">prim 29</strain>
    </source>
</reference>
<dbReference type="HAMAP" id="MF_01632">
    <property type="entry name" value="UbiC"/>
    <property type="match status" value="1"/>
</dbReference>
<evidence type="ECO:0000313" key="5">
    <source>
        <dbReference type="EMBL" id="MCB8889436.1"/>
    </source>
</evidence>
<keyword evidence="1 4" id="KW-0963">Cytoplasm</keyword>
<evidence type="ECO:0000256" key="3">
    <source>
        <dbReference type="ARBA" id="ARBA00023239"/>
    </source>
</evidence>
<dbReference type="Gene3D" id="3.40.1410.10">
    <property type="entry name" value="Chorismate lyase-like"/>
    <property type="match status" value="1"/>
</dbReference>
<comment type="subcellular location">
    <subcellularLocation>
        <location evidence="4">Cytoplasm</location>
    </subcellularLocation>
</comment>
<dbReference type="PANTHER" id="PTHR38683">
    <property type="entry name" value="CHORISMATE PYRUVATE-LYASE"/>
    <property type="match status" value="1"/>
</dbReference>
<dbReference type="InterPro" id="IPR007440">
    <property type="entry name" value="Chorismate--pyruvate_lyase"/>
</dbReference>
<feature type="binding site" evidence="4">
    <location>
        <position position="59"/>
    </location>
    <ligand>
        <name>substrate</name>
    </ligand>
</feature>
<feature type="binding site" evidence="4">
    <location>
        <position position="95"/>
    </location>
    <ligand>
        <name>substrate</name>
    </ligand>
</feature>
<evidence type="ECO:0000313" key="6">
    <source>
        <dbReference type="Proteomes" id="UP001319882"/>
    </source>
</evidence>
<comment type="catalytic activity">
    <reaction evidence="4">
        <text>chorismate = 4-hydroxybenzoate + pyruvate</text>
        <dbReference type="Rhea" id="RHEA:16505"/>
        <dbReference type="ChEBI" id="CHEBI:15361"/>
        <dbReference type="ChEBI" id="CHEBI:17879"/>
        <dbReference type="ChEBI" id="CHEBI:29748"/>
        <dbReference type="EC" id="4.1.3.40"/>
    </reaction>
</comment>
<dbReference type="GO" id="GO:0016829">
    <property type="term" value="F:lyase activity"/>
    <property type="evidence" value="ECO:0007669"/>
    <property type="project" value="UniProtKB-KW"/>
</dbReference>
<comment type="similarity">
    <text evidence="4">Belongs to the UbiC family.</text>
</comment>
<dbReference type="InterPro" id="IPR028978">
    <property type="entry name" value="Chorismate_lyase_/UTRA_dom_sf"/>
</dbReference>
<keyword evidence="4" id="KW-0670">Pyruvate</keyword>
<evidence type="ECO:0000256" key="2">
    <source>
        <dbReference type="ARBA" id="ARBA00022688"/>
    </source>
</evidence>
<protein>
    <recommendedName>
        <fullName evidence="4">Probable chorismate pyruvate-lyase</fullName>
        <shortName evidence="4">CL</shortName>
        <shortName evidence="4">CPL</shortName>
        <ecNumber evidence="4">4.1.3.40</ecNumber>
    </recommendedName>
</protein>
<accession>A0ABS8DSY8</accession>